<comment type="similarity">
    <text evidence="1">Belongs to the CdaR family.</text>
</comment>
<dbReference type="InterPro" id="IPR042070">
    <property type="entry name" value="PucR_C-HTH_sf"/>
</dbReference>
<dbReference type="InterPro" id="IPR008599">
    <property type="entry name" value="Diacid_rec"/>
</dbReference>
<dbReference type="Pfam" id="PF13556">
    <property type="entry name" value="HTH_30"/>
    <property type="match status" value="1"/>
</dbReference>
<evidence type="ECO:0000256" key="1">
    <source>
        <dbReference type="ARBA" id="ARBA00006754"/>
    </source>
</evidence>
<dbReference type="InterPro" id="IPR041522">
    <property type="entry name" value="CdaR_GGDEF"/>
</dbReference>
<name>A0A455W8R6_MARNT</name>
<proteinExistence type="inferred from homology"/>
<dbReference type="Gene3D" id="1.10.10.2840">
    <property type="entry name" value="PucR C-terminal helix-turn-helix domain"/>
    <property type="match status" value="1"/>
</dbReference>
<feature type="domain" description="Putative sugar diacid recognition" evidence="2">
    <location>
        <begin position="4"/>
        <end position="135"/>
    </location>
</feature>
<evidence type="ECO:0000259" key="3">
    <source>
        <dbReference type="Pfam" id="PF13556"/>
    </source>
</evidence>
<evidence type="ECO:0000259" key="4">
    <source>
        <dbReference type="Pfam" id="PF17853"/>
    </source>
</evidence>
<evidence type="ECO:0000259" key="2">
    <source>
        <dbReference type="Pfam" id="PF05651"/>
    </source>
</evidence>
<sequence length="363" mass="40099">MNTLDQATAQRIVDRAMPVIGHSVNVMTPEGIIIASGDSRRVGEMHEGARTVAKTGTPLVVDEAQAGEYPGVRPGVNLPVVMSGSVVAVVGISGTPDKVLPYADLLRITAELILEQAALIEVTRHRRNQIQNTLQALLDGELVPEDWPQQIGLDLHKPRIAVVLAANKPTSPWPPDMATLSRDLERTEPEALVLLTRQRYLAFFFTERPAAEALNAALGRIPATSRNSVSAATGTVFHSNLKACYESAEATLKAGNQRQPSGGHFSFQDFPLAALWQSLSPGWQQLQLNQAIRPLLAHPRREQYLKTLRTFIEADGDIQRCASQLHLHRNSVRYRLKGIETLTGWSPFRLEDLLFLYMAMENR</sequence>
<dbReference type="AlphaFoldDB" id="A0A455W8R6"/>
<gene>
    <name evidence="5" type="ORF">YBY_12450</name>
</gene>
<feature type="domain" description="CdaR GGDEF-like" evidence="4">
    <location>
        <begin position="149"/>
        <end position="253"/>
    </location>
</feature>
<dbReference type="InterPro" id="IPR025736">
    <property type="entry name" value="PucR_C-HTH_dom"/>
</dbReference>
<dbReference type="PANTHER" id="PTHR33744:SF15">
    <property type="entry name" value="CARBOHYDRATE DIACID REGULATOR"/>
    <property type="match status" value="1"/>
</dbReference>
<dbReference type="Pfam" id="PF17853">
    <property type="entry name" value="GGDEF_2"/>
    <property type="match status" value="1"/>
</dbReference>
<dbReference type="Pfam" id="PF05651">
    <property type="entry name" value="Diacid_rec"/>
    <property type="match status" value="1"/>
</dbReference>
<protein>
    <submittedName>
        <fullName evidence="5">CdaR family transcriptional regulator</fullName>
    </submittedName>
</protein>
<accession>A0A455W8R6</accession>
<organism evidence="5">
    <name type="scientific">Marinobacter nauticus</name>
    <name type="common">Marinobacter hydrocarbonoclasticus</name>
    <name type="synonym">Marinobacter aquaeolei</name>
    <dbReference type="NCBI Taxonomy" id="2743"/>
    <lineage>
        <taxon>Bacteria</taxon>
        <taxon>Pseudomonadati</taxon>
        <taxon>Pseudomonadota</taxon>
        <taxon>Gammaproteobacteria</taxon>
        <taxon>Pseudomonadales</taxon>
        <taxon>Marinobacteraceae</taxon>
        <taxon>Marinobacter</taxon>
    </lineage>
</organism>
<evidence type="ECO:0000313" key="5">
    <source>
        <dbReference type="EMBL" id="BBJ03397.1"/>
    </source>
</evidence>
<feature type="domain" description="PucR C-terminal helix-turn-helix" evidence="3">
    <location>
        <begin position="304"/>
        <end position="360"/>
    </location>
</feature>
<reference evidence="5" key="1">
    <citation type="submission" date="2019-03" db="EMBL/GenBank/DDBJ databases">
        <title>Whole genome analysis of nitrate-reducing bacteria Marinobacter hydrocarbonoclasticus YB03.</title>
        <authorList>
            <person name="Azam A.H."/>
            <person name="Yuk S.R."/>
            <person name="Kamarisima K."/>
            <person name="Miyanaga K."/>
            <person name="Tanji Y."/>
        </authorList>
    </citation>
    <scope>NUCLEOTIDE SEQUENCE</scope>
    <source>
        <strain evidence="5">YB03</strain>
    </source>
</reference>
<dbReference type="PANTHER" id="PTHR33744">
    <property type="entry name" value="CARBOHYDRATE DIACID REGULATOR"/>
    <property type="match status" value="1"/>
</dbReference>
<dbReference type="InterPro" id="IPR051448">
    <property type="entry name" value="CdaR-like_regulators"/>
</dbReference>
<dbReference type="EMBL" id="AP019537">
    <property type="protein sequence ID" value="BBJ03397.1"/>
    <property type="molecule type" value="Genomic_DNA"/>
</dbReference>